<dbReference type="PANTHER" id="PTHR43798">
    <property type="entry name" value="MONOACYLGLYCEROL LIPASE"/>
    <property type="match status" value="1"/>
</dbReference>
<name>A0A4S2H472_9PROT</name>
<feature type="region of interest" description="Disordered" evidence="1">
    <location>
        <begin position="1"/>
        <end position="32"/>
    </location>
</feature>
<sequence length="394" mass="42922">MDQGPGRARGRALQRQARGVPVGPRRHHRGGDRAVTARIEAGWGERGFVEAGASLTAYQRAGRAGAPVAILLHGSPESADALAAIAKRLARRFDVIGLDTPGNGLSAPLTAPDPESADYARHLHAFMDVMRVERAALYGFHTGAGTAMSFALSFPERASALALDGYAVWTKQERADFLAHYLVTYAPAWDGSHLASIWARLEEQRLFFPWYDRRIAARMALPVPPLELRLRRLRDWLTAGDGYLAPYRAAIRRQGEIGPDRVEVPTLIGAMEKDPLAAHLGRLGAVSPAVTIERWSEREAALDRLAGFLFEHPGEPARGLPQPAQPPAFAERPEDLPWQPDGHGGFLLQIWQALRQDAVARAVDDADLAARLDPERLHAQLVAQVAAHTGLGQA</sequence>
<dbReference type="GO" id="GO:0016787">
    <property type="term" value="F:hydrolase activity"/>
    <property type="evidence" value="ECO:0007669"/>
    <property type="project" value="UniProtKB-KW"/>
</dbReference>
<gene>
    <name evidence="3" type="ORF">E5163_03435</name>
</gene>
<feature type="compositionally biased region" description="Low complexity" evidence="1">
    <location>
        <begin position="1"/>
        <end position="19"/>
    </location>
</feature>
<evidence type="ECO:0000259" key="2">
    <source>
        <dbReference type="Pfam" id="PF00561"/>
    </source>
</evidence>
<dbReference type="Proteomes" id="UP000308054">
    <property type="component" value="Unassembled WGS sequence"/>
</dbReference>
<dbReference type="GO" id="GO:0016020">
    <property type="term" value="C:membrane"/>
    <property type="evidence" value="ECO:0007669"/>
    <property type="project" value="TreeGrafter"/>
</dbReference>
<dbReference type="Gene3D" id="3.40.50.1820">
    <property type="entry name" value="alpha/beta hydrolase"/>
    <property type="match status" value="1"/>
</dbReference>
<dbReference type="InterPro" id="IPR050266">
    <property type="entry name" value="AB_hydrolase_sf"/>
</dbReference>
<protein>
    <submittedName>
        <fullName evidence="3">Alpha/beta hydrolase</fullName>
    </submittedName>
</protein>
<evidence type="ECO:0000256" key="1">
    <source>
        <dbReference type="SAM" id="MobiDB-lite"/>
    </source>
</evidence>
<dbReference type="AlphaFoldDB" id="A0A4S2H472"/>
<keyword evidence="4" id="KW-1185">Reference proteome</keyword>
<reference evidence="3 4" key="1">
    <citation type="journal article" date="2017" name="Int. J. Syst. Evol. Microbiol.">
        <title>Marinicauda algicola sp. nov., isolated from a marine red alga Rhodosorus marinus.</title>
        <authorList>
            <person name="Jeong S.E."/>
            <person name="Jeon S.H."/>
            <person name="Chun B.H."/>
            <person name="Kim D.W."/>
            <person name="Jeon C.O."/>
        </authorList>
    </citation>
    <scope>NUCLEOTIDE SEQUENCE [LARGE SCALE GENOMIC DNA]</scope>
    <source>
        <strain evidence="3 4">JCM 31718</strain>
    </source>
</reference>
<feature type="domain" description="AB hydrolase-1" evidence="2">
    <location>
        <begin position="70"/>
        <end position="166"/>
    </location>
</feature>
<organism evidence="3 4">
    <name type="scientific">Marinicauda algicola</name>
    <dbReference type="NCBI Taxonomy" id="2029849"/>
    <lineage>
        <taxon>Bacteria</taxon>
        <taxon>Pseudomonadati</taxon>
        <taxon>Pseudomonadota</taxon>
        <taxon>Alphaproteobacteria</taxon>
        <taxon>Maricaulales</taxon>
        <taxon>Maricaulaceae</taxon>
        <taxon>Marinicauda</taxon>
    </lineage>
</organism>
<dbReference type="InterPro" id="IPR029058">
    <property type="entry name" value="AB_hydrolase_fold"/>
</dbReference>
<comment type="caution">
    <text evidence="3">The sequence shown here is derived from an EMBL/GenBank/DDBJ whole genome shotgun (WGS) entry which is preliminary data.</text>
</comment>
<dbReference type="InterPro" id="IPR000073">
    <property type="entry name" value="AB_hydrolase_1"/>
</dbReference>
<accession>A0A4S2H472</accession>
<dbReference type="PANTHER" id="PTHR43798:SF33">
    <property type="entry name" value="HYDROLASE, PUTATIVE (AFU_ORTHOLOGUE AFUA_2G14860)-RELATED"/>
    <property type="match status" value="1"/>
</dbReference>
<keyword evidence="3" id="KW-0378">Hydrolase</keyword>
<dbReference type="Pfam" id="PF00561">
    <property type="entry name" value="Abhydrolase_1"/>
    <property type="match status" value="1"/>
</dbReference>
<dbReference type="SUPFAM" id="SSF53474">
    <property type="entry name" value="alpha/beta-Hydrolases"/>
    <property type="match status" value="1"/>
</dbReference>
<evidence type="ECO:0000313" key="4">
    <source>
        <dbReference type="Proteomes" id="UP000308054"/>
    </source>
</evidence>
<proteinExistence type="predicted"/>
<evidence type="ECO:0000313" key="3">
    <source>
        <dbReference type="EMBL" id="TGY90191.1"/>
    </source>
</evidence>
<dbReference type="EMBL" id="SRXW01000001">
    <property type="protein sequence ID" value="TGY90191.1"/>
    <property type="molecule type" value="Genomic_DNA"/>
</dbReference>